<organism evidence="1 2">
    <name type="scientific">Catharanthus roseus</name>
    <name type="common">Madagascar periwinkle</name>
    <name type="synonym">Vinca rosea</name>
    <dbReference type="NCBI Taxonomy" id="4058"/>
    <lineage>
        <taxon>Eukaryota</taxon>
        <taxon>Viridiplantae</taxon>
        <taxon>Streptophyta</taxon>
        <taxon>Embryophyta</taxon>
        <taxon>Tracheophyta</taxon>
        <taxon>Spermatophyta</taxon>
        <taxon>Magnoliopsida</taxon>
        <taxon>eudicotyledons</taxon>
        <taxon>Gunneridae</taxon>
        <taxon>Pentapetalae</taxon>
        <taxon>asterids</taxon>
        <taxon>lamiids</taxon>
        <taxon>Gentianales</taxon>
        <taxon>Apocynaceae</taxon>
        <taxon>Rauvolfioideae</taxon>
        <taxon>Vinceae</taxon>
        <taxon>Catharanthinae</taxon>
        <taxon>Catharanthus</taxon>
    </lineage>
</organism>
<reference evidence="2" key="1">
    <citation type="journal article" date="2023" name="Nat. Plants">
        <title>Single-cell RNA sequencing provides a high-resolution roadmap for understanding the multicellular compartmentation of specialized metabolism.</title>
        <authorList>
            <person name="Sun S."/>
            <person name="Shen X."/>
            <person name="Li Y."/>
            <person name="Li Y."/>
            <person name="Wang S."/>
            <person name="Li R."/>
            <person name="Zhang H."/>
            <person name="Shen G."/>
            <person name="Guo B."/>
            <person name="Wei J."/>
            <person name="Xu J."/>
            <person name="St-Pierre B."/>
            <person name="Chen S."/>
            <person name="Sun C."/>
        </authorList>
    </citation>
    <scope>NUCLEOTIDE SEQUENCE [LARGE SCALE GENOMIC DNA]</scope>
</reference>
<proteinExistence type="predicted"/>
<protein>
    <submittedName>
        <fullName evidence="1">Uncharacterized protein</fullName>
    </submittedName>
</protein>
<evidence type="ECO:0000313" key="2">
    <source>
        <dbReference type="Proteomes" id="UP001060085"/>
    </source>
</evidence>
<sequence>MMPELEGVAPADAEGTGTFTAGGSPLSVSPICGYCLWREQWAEAASQQFLSTTSDSVDRAHVELERRVTGMRSSGFGHSEPMREATPHPEQATHKVIENFMAKMTELLETSMATRRNERVPATGADKY</sequence>
<gene>
    <name evidence="1" type="ORF">M9H77_17074</name>
</gene>
<evidence type="ECO:0000313" key="1">
    <source>
        <dbReference type="EMBL" id="KAI5667221.1"/>
    </source>
</evidence>
<dbReference type="EMBL" id="CM044704">
    <property type="protein sequence ID" value="KAI5667221.1"/>
    <property type="molecule type" value="Genomic_DNA"/>
</dbReference>
<name>A0ACC0B3L6_CATRO</name>
<accession>A0ACC0B3L6</accession>
<dbReference type="Proteomes" id="UP001060085">
    <property type="component" value="Linkage Group LG04"/>
</dbReference>
<keyword evidence="2" id="KW-1185">Reference proteome</keyword>
<comment type="caution">
    <text evidence="1">The sequence shown here is derived from an EMBL/GenBank/DDBJ whole genome shotgun (WGS) entry which is preliminary data.</text>
</comment>